<evidence type="ECO:0000256" key="6">
    <source>
        <dbReference type="ARBA" id="ARBA00022833"/>
    </source>
</evidence>
<comment type="caution">
    <text evidence="8">The sequence shown here is derived from an EMBL/GenBank/DDBJ whole genome shotgun (WGS) entry which is preliminary data.</text>
</comment>
<dbReference type="Proteomes" id="UP000598633">
    <property type="component" value="Unassembled WGS sequence"/>
</dbReference>
<evidence type="ECO:0000256" key="3">
    <source>
        <dbReference type="ARBA" id="ARBA00022723"/>
    </source>
</evidence>
<dbReference type="Gene3D" id="3.40.390.30">
    <property type="entry name" value="Metalloproteases ('zincins'), catalytic domain"/>
    <property type="match status" value="1"/>
</dbReference>
<keyword evidence="2 7" id="KW-0540">Nuclease</keyword>
<dbReference type="InterPro" id="IPR002036">
    <property type="entry name" value="YbeY"/>
</dbReference>
<dbReference type="Pfam" id="PF02130">
    <property type="entry name" value="YbeY"/>
    <property type="match status" value="1"/>
</dbReference>
<dbReference type="GO" id="GO:0004222">
    <property type="term" value="F:metalloendopeptidase activity"/>
    <property type="evidence" value="ECO:0007669"/>
    <property type="project" value="InterPro"/>
</dbReference>
<keyword evidence="7" id="KW-0963">Cytoplasm</keyword>
<dbReference type="EC" id="3.1.-.-" evidence="7"/>
<protein>
    <recommendedName>
        <fullName evidence="7">Endoribonuclease YbeY</fullName>
        <ecNumber evidence="7">3.1.-.-</ecNumber>
    </recommendedName>
</protein>
<feature type="binding site" evidence="7">
    <location>
        <position position="115"/>
    </location>
    <ligand>
        <name>Zn(2+)</name>
        <dbReference type="ChEBI" id="CHEBI:29105"/>
        <note>catalytic</note>
    </ligand>
</feature>
<organism evidence="8 9">
    <name type="scientific">Candidatus Sulfomarinibacter kjeldsenii</name>
    <dbReference type="NCBI Taxonomy" id="2885994"/>
    <lineage>
        <taxon>Bacteria</taxon>
        <taxon>Pseudomonadati</taxon>
        <taxon>Acidobacteriota</taxon>
        <taxon>Thermoanaerobaculia</taxon>
        <taxon>Thermoanaerobaculales</taxon>
        <taxon>Candidatus Sulfomarinibacteraceae</taxon>
        <taxon>Candidatus Sulfomarinibacter</taxon>
    </lineage>
</organism>
<dbReference type="PANTHER" id="PTHR46986">
    <property type="entry name" value="ENDORIBONUCLEASE YBEY, CHLOROPLASTIC"/>
    <property type="match status" value="1"/>
</dbReference>
<reference evidence="8 9" key="1">
    <citation type="submission" date="2020-08" db="EMBL/GenBank/DDBJ databases">
        <title>Acidobacteriota in marine sediments use diverse sulfur dissimilation pathways.</title>
        <authorList>
            <person name="Wasmund K."/>
        </authorList>
    </citation>
    <scope>NUCLEOTIDE SEQUENCE [LARGE SCALE GENOMIC DNA]</scope>
    <source>
        <strain evidence="8">MAG AM3-A</strain>
    </source>
</reference>
<dbReference type="GO" id="GO:0006364">
    <property type="term" value="P:rRNA processing"/>
    <property type="evidence" value="ECO:0007669"/>
    <property type="project" value="UniProtKB-UniRule"/>
</dbReference>
<dbReference type="GO" id="GO:0004521">
    <property type="term" value="F:RNA endonuclease activity"/>
    <property type="evidence" value="ECO:0007669"/>
    <property type="project" value="UniProtKB-UniRule"/>
</dbReference>
<keyword evidence="7" id="KW-0690">Ribosome biogenesis</keyword>
<evidence type="ECO:0000256" key="2">
    <source>
        <dbReference type="ARBA" id="ARBA00022722"/>
    </source>
</evidence>
<dbReference type="AlphaFoldDB" id="A0A8J7C473"/>
<dbReference type="NCBIfam" id="TIGR00043">
    <property type="entry name" value="rRNA maturation RNase YbeY"/>
    <property type="match status" value="1"/>
</dbReference>
<feature type="binding site" evidence="7">
    <location>
        <position position="121"/>
    </location>
    <ligand>
        <name>Zn(2+)</name>
        <dbReference type="ChEBI" id="CHEBI:29105"/>
        <note>catalytic</note>
    </ligand>
</feature>
<comment type="function">
    <text evidence="7">Single strand-specific metallo-endoribonuclease involved in late-stage 70S ribosome quality control and in maturation of the 3' terminus of the 16S rRNA.</text>
</comment>
<dbReference type="GO" id="GO:0005737">
    <property type="term" value="C:cytoplasm"/>
    <property type="evidence" value="ECO:0007669"/>
    <property type="project" value="UniProtKB-SubCell"/>
</dbReference>
<evidence type="ECO:0000313" key="8">
    <source>
        <dbReference type="EMBL" id="MBD3870096.1"/>
    </source>
</evidence>
<keyword evidence="6 7" id="KW-0862">Zinc</keyword>
<keyword evidence="7" id="KW-0698">rRNA processing</keyword>
<evidence type="ECO:0000256" key="4">
    <source>
        <dbReference type="ARBA" id="ARBA00022759"/>
    </source>
</evidence>
<dbReference type="PROSITE" id="PS01306">
    <property type="entry name" value="UPF0054"/>
    <property type="match status" value="1"/>
</dbReference>
<comment type="cofactor">
    <cofactor evidence="7">
        <name>Zn(2+)</name>
        <dbReference type="ChEBI" id="CHEBI:29105"/>
    </cofactor>
    <text evidence="7">Binds 1 zinc ion.</text>
</comment>
<dbReference type="SUPFAM" id="SSF55486">
    <property type="entry name" value="Metalloproteases ('zincins'), catalytic domain"/>
    <property type="match status" value="1"/>
</dbReference>
<keyword evidence="5 7" id="KW-0378">Hydrolase</keyword>
<keyword evidence="4 7" id="KW-0255">Endonuclease</keyword>
<gene>
    <name evidence="7 8" type="primary">ybeY</name>
    <name evidence="8" type="ORF">IFJ97_01900</name>
</gene>
<dbReference type="HAMAP" id="MF_00009">
    <property type="entry name" value="Endoribonucl_YbeY"/>
    <property type="match status" value="1"/>
</dbReference>
<keyword evidence="3 7" id="KW-0479">Metal-binding</keyword>
<dbReference type="InterPro" id="IPR023091">
    <property type="entry name" value="MetalPrtase_cat_dom_sf_prd"/>
</dbReference>
<dbReference type="PANTHER" id="PTHR46986:SF1">
    <property type="entry name" value="ENDORIBONUCLEASE YBEY, CHLOROPLASTIC"/>
    <property type="match status" value="1"/>
</dbReference>
<dbReference type="GO" id="GO:0008270">
    <property type="term" value="F:zinc ion binding"/>
    <property type="evidence" value="ECO:0007669"/>
    <property type="project" value="UniProtKB-UniRule"/>
</dbReference>
<comment type="subcellular location">
    <subcellularLocation>
        <location evidence="7">Cytoplasm</location>
    </subcellularLocation>
</comment>
<accession>A0A8J7C473</accession>
<dbReference type="InterPro" id="IPR020549">
    <property type="entry name" value="YbeY_CS"/>
</dbReference>
<sequence>MTRVHIRWDRRPALPAAEALRKVISGCLGRLPTENAEIHLVLTGDQTIRELNQRFRDIDRATDVLSFPDGDELPSGRRFLGEIVISLDSARRQAEELGHDEVRELCELALHGTLHLLGYDHLRDQGEMNEIELKLRRELLP</sequence>
<proteinExistence type="inferred from homology"/>
<evidence type="ECO:0000256" key="7">
    <source>
        <dbReference type="HAMAP-Rule" id="MF_00009"/>
    </source>
</evidence>
<feature type="binding site" evidence="7">
    <location>
        <position position="111"/>
    </location>
    <ligand>
        <name>Zn(2+)</name>
        <dbReference type="ChEBI" id="CHEBI:29105"/>
        <note>catalytic</note>
    </ligand>
</feature>
<name>A0A8J7C473_9BACT</name>
<comment type="similarity">
    <text evidence="1 7">Belongs to the endoribonuclease YbeY family.</text>
</comment>
<evidence type="ECO:0000256" key="1">
    <source>
        <dbReference type="ARBA" id="ARBA00010875"/>
    </source>
</evidence>
<dbReference type="EMBL" id="JACXWA010000031">
    <property type="protein sequence ID" value="MBD3870096.1"/>
    <property type="molecule type" value="Genomic_DNA"/>
</dbReference>
<evidence type="ECO:0000256" key="5">
    <source>
        <dbReference type="ARBA" id="ARBA00022801"/>
    </source>
</evidence>
<evidence type="ECO:0000313" key="9">
    <source>
        <dbReference type="Proteomes" id="UP000598633"/>
    </source>
</evidence>